<dbReference type="UniPathway" id="UPA00242"/>
<dbReference type="InterPro" id="IPR022672">
    <property type="entry name" value="Hexokinase_N"/>
</dbReference>
<feature type="domain" description="Hexokinase C-terminal" evidence="15">
    <location>
        <begin position="308"/>
        <end position="457"/>
    </location>
</feature>
<comment type="catalytic activity">
    <reaction evidence="10">
        <text>D-fructose + ATP = D-fructose 6-phosphate + ADP + H(+)</text>
        <dbReference type="Rhea" id="RHEA:16125"/>
        <dbReference type="ChEBI" id="CHEBI:15378"/>
        <dbReference type="ChEBI" id="CHEBI:30616"/>
        <dbReference type="ChEBI" id="CHEBI:37721"/>
        <dbReference type="ChEBI" id="CHEBI:61527"/>
        <dbReference type="ChEBI" id="CHEBI:456216"/>
        <dbReference type="EC" id="2.7.1.1"/>
    </reaction>
    <physiologicalReaction direction="left-to-right" evidence="10">
        <dbReference type="Rhea" id="RHEA:16126"/>
    </physiologicalReaction>
</comment>
<reference evidence="17" key="1">
    <citation type="submission" date="2021-01" db="EMBL/GenBank/DDBJ databases">
        <title>Caligus Genome Assembly.</title>
        <authorList>
            <person name="Gallardo-Escarate C."/>
        </authorList>
    </citation>
    <scope>NUCLEOTIDE SEQUENCE [LARGE SCALE GENOMIC DNA]</scope>
</reference>
<evidence type="ECO:0000259" key="14">
    <source>
        <dbReference type="Pfam" id="PF00349"/>
    </source>
</evidence>
<dbReference type="Pfam" id="PF00349">
    <property type="entry name" value="Hexokinase_1"/>
    <property type="match status" value="1"/>
</dbReference>
<dbReference type="GO" id="GO:0001678">
    <property type="term" value="P:intracellular glucose homeostasis"/>
    <property type="evidence" value="ECO:0007669"/>
    <property type="project" value="InterPro"/>
</dbReference>
<dbReference type="GO" id="GO:0004340">
    <property type="term" value="F:glucokinase activity"/>
    <property type="evidence" value="ECO:0007669"/>
    <property type="project" value="TreeGrafter"/>
</dbReference>
<comment type="catalytic activity">
    <reaction evidence="11">
        <text>D-glucose + ATP = D-glucose 6-phosphate + ADP + H(+)</text>
        <dbReference type="Rhea" id="RHEA:17825"/>
        <dbReference type="ChEBI" id="CHEBI:4167"/>
        <dbReference type="ChEBI" id="CHEBI:15378"/>
        <dbReference type="ChEBI" id="CHEBI:30616"/>
        <dbReference type="ChEBI" id="CHEBI:61548"/>
        <dbReference type="ChEBI" id="CHEBI:456216"/>
        <dbReference type="EC" id="2.7.1.1"/>
    </reaction>
    <physiologicalReaction direction="left-to-right" evidence="11">
        <dbReference type="Rhea" id="RHEA:17826"/>
    </physiologicalReaction>
</comment>
<dbReference type="GO" id="GO:0006006">
    <property type="term" value="P:glucose metabolic process"/>
    <property type="evidence" value="ECO:0007669"/>
    <property type="project" value="TreeGrafter"/>
</dbReference>
<evidence type="ECO:0000256" key="3">
    <source>
        <dbReference type="ARBA" id="ARBA00009225"/>
    </source>
</evidence>
<evidence type="ECO:0000256" key="7">
    <source>
        <dbReference type="ARBA" id="ARBA00022840"/>
    </source>
</evidence>
<evidence type="ECO:0000313" key="16">
    <source>
        <dbReference type="EMBL" id="QQP53332.1"/>
    </source>
</evidence>
<dbReference type="InterPro" id="IPR043129">
    <property type="entry name" value="ATPase_NBD"/>
</dbReference>
<organism evidence="16 17">
    <name type="scientific">Caligus rogercresseyi</name>
    <name type="common">Sea louse</name>
    <dbReference type="NCBI Taxonomy" id="217165"/>
    <lineage>
        <taxon>Eukaryota</taxon>
        <taxon>Metazoa</taxon>
        <taxon>Ecdysozoa</taxon>
        <taxon>Arthropoda</taxon>
        <taxon>Crustacea</taxon>
        <taxon>Multicrustacea</taxon>
        <taxon>Hexanauplia</taxon>
        <taxon>Copepoda</taxon>
        <taxon>Siphonostomatoida</taxon>
        <taxon>Caligidae</taxon>
        <taxon>Caligus</taxon>
    </lineage>
</organism>
<dbReference type="Pfam" id="PF03727">
    <property type="entry name" value="Hexokinase_2"/>
    <property type="match status" value="1"/>
</dbReference>
<comment type="similarity">
    <text evidence="3 12">Belongs to the hexokinase family.</text>
</comment>
<feature type="non-terminal residue" evidence="16">
    <location>
        <position position="461"/>
    </location>
</feature>
<keyword evidence="17" id="KW-1185">Reference proteome</keyword>
<feature type="domain" description="Hexokinase N-terminal" evidence="14">
    <location>
        <begin position="70"/>
        <end position="241"/>
    </location>
</feature>
<keyword evidence="6 12" id="KW-0418">Kinase</keyword>
<comment type="pathway">
    <text evidence="2">Carbohydrate metabolism; hexose metabolism.</text>
</comment>
<dbReference type="Gene3D" id="3.30.420.40">
    <property type="match status" value="1"/>
</dbReference>
<evidence type="ECO:0000256" key="6">
    <source>
        <dbReference type="ARBA" id="ARBA00022777"/>
    </source>
</evidence>
<dbReference type="GO" id="GO:0005536">
    <property type="term" value="F:D-glucose binding"/>
    <property type="evidence" value="ECO:0007669"/>
    <property type="project" value="InterPro"/>
</dbReference>
<comment type="pathway">
    <text evidence="1">Carbohydrate degradation; glycolysis; D-glyceraldehyde 3-phosphate and glycerone phosphate from D-glucose: step 1/4.</text>
</comment>
<name>A0A7T8QSA5_CALRO</name>
<dbReference type="PROSITE" id="PS51748">
    <property type="entry name" value="HEXOKINASE_2"/>
    <property type="match status" value="1"/>
</dbReference>
<dbReference type="Proteomes" id="UP000595437">
    <property type="component" value="Chromosome 4"/>
</dbReference>
<evidence type="ECO:0000256" key="5">
    <source>
        <dbReference type="ARBA" id="ARBA00022741"/>
    </source>
</evidence>
<dbReference type="GO" id="GO:0008865">
    <property type="term" value="F:fructokinase activity"/>
    <property type="evidence" value="ECO:0007669"/>
    <property type="project" value="TreeGrafter"/>
</dbReference>
<evidence type="ECO:0000256" key="10">
    <source>
        <dbReference type="ARBA" id="ARBA00047905"/>
    </source>
</evidence>
<feature type="compositionally biased region" description="Basic and acidic residues" evidence="13">
    <location>
        <begin position="1"/>
        <end position="14"/>
    </location>
</feature>
<sequence length="461" mass="52072">KYNRGKSDLLERRTRSLTTQPLIMSSTPSPTGSHPNYHNTWQNPPPLKRMHSMTLQSYQPKIISETRRKIEDLCRDLIVNNDHIHVVERRIRKAINEGISKKHHETSSVKCFPTFETGRFLALDLGGTNFRVLVVDIGENKKFEMDSQVFPIPNSIMIGTGEGLFDHIADCCKKFVYDRKLENDVLPMGFTFSFATQQEGLAKGFKCSGVEGEDVVQLLKVALDKKKLKIDVCAILNDTTGESKCRIGLIIGTGTNACYLEDLENVERFDGDRTQGPQHMIVNTEWGNFGSIGELDFIRTKWDEAVDAVLVDMIWEGLMFKEQANTDLLFEWGRFYTRYVSEIESDPVGSYQRAREVCIELGLEIVTEEDLSALRYICECVSRRAGFMASAGITALLKKMDYHDVVVAIDGSVFRYHPHFSNIMKSRISQLMGVDYKFDLMMSTDGSGRGAALVAAVLTNE</sequence>
<evidence type="ECO:0000256" key="8">
    <source>
        <dbReference type="ARBA" id="ARBA00023152"/>
    </source>
</evidence>
<keyword evidence="7 12" id="KW-0067">ATP-binding</keyword>
<evidence type="ECO:0000256" key="13">
    <source>
        <dbReference type="SAM" id="MobiDB-lite"/>
    </source>
</evidence>
<comment type="catalytic activity">
    <reaction evidence="9">
        <text>a D-hexose + ATP = a D-hexose 6-phosphate + ADP + H(+)</text>
        <dbReference type="Rhea" id="RHEA:22740"/>
        <dbReference type="ChEBI" id="CHEBI:4194"/>
        <dbReference type="ChEBI" id="CHEBI:15378"/>
        <dbReference type="ChEBI" id="CHEBI:30616"/>
        <dbReference type="ChEBI" id="CHEBI:229467"/>
        <dbReference type="ChEBI" id="CHEBI:456216"/>
        <dbReference type="EC" id="2.7.1.1"/>
    </reaction>
    <physiologicalReaction direction="left-to-right" evidence="9">
        <dbReference type="Rhea" id="RHEA:22741"/>
    </physiologicalReaction>
</comment>
<dbReference type="UniPathway" id="UPA00109">
    <property type="reaction ID" value="UER00180"/>
</dbReference>
<accession>A0A7T8QSA5</accession>
<dbReference type="GO" id="GO:0006096">
    <property type="term" value="P:glycolytic process"/>
    <property type="evidence" value="ECO:0007669"/>
    <property type="project" value="UniProtKB-UniPathway"/>
</dbReference>
<dbReference type="SUPFAM" id="SSF53067">
    <property type="entry name" value="Actin-like ATPase domain"/>
    <property type="match status" value="2"/>
</dbReference>
<dbReference type="GO" id="GO:0005739">
    <property type="term" value="C:mitochondrion"/>
    <property type="evidence" value="ECO:0007669"/>
    <property type="project" value="TreeGrafter"/>
</dbReference>
<dbReference type="GO" id="GO:0005829">
    <property type="term" value="C:cytosol"/>
    <property type="evidence" value="ECO:0007669"/>
    <property type="project" value="TreeGrafter"/>
</dbReference>
<dbReference type="PANTHER" id="PTHR19443:SF16">
    <property type="entry name" value="HEXOKINASE TYPE 1-RELATED"/>
    <property type="match status" value="1"/>
</dbReference>
<dbReference type="FunFam" id="3.30.420.40:FF:000805">
    <property type="entry name" value="Hexokinase-2"/>
    <property type="match status" value="1"/>
</dbReference>
<keyword evidence="4 12" id="KW-0808">Transferase</keyword>
<evidence type="ECO:0000256" key="11">
    <source>
        <dbReference type="ARBA" id="ARBA00048160"/>
    </source>
</evidence>
<dbReference type="InterPro" id="IPR001312">
    <property type="entry name" value="Hexokinase"/>
</dbReference>
<feature type="compositionally biased region" description="Polar residues" evidence="13">
    <location>
        <begin position="16"/>
        <end position="42"/>
    </location>
</feature>
<dbReference type="GO" id="GO:0005524">
    <property type="term" value="F:ATP binding"/>
    <property type="evidence" value="ECO:0007669"/>
    <property type="project" value="UniProtKB-UniRule"/>
</dbReference>
<dbReference type="EMBL" id="CP045893">
    <property type="protein sequence ID" value="QQP53332.1"/>
    <property type="molecule type" value="Genomic_DNA"/>
</dbReference>
<dbReference type="InterPro" id="IPR022673">
    <property type="entry name" value="Hexokinase_C"/>
</dbReference>
<evidence type="ECO:0000256" key="1">
    <source>
        <dbReference type="ARBA" id="ARBA00004888"/>
    </source>
</evidence>
<feature type="region of interest" description="Disordered" evidence="13">
    <location>
        <begin position="1"/>
        <end position="46"/>
    </location>
</feature>
<dbReference type="PANTHER" id="PTHR19443">
    <property type="entry name" value="HEXOKINASE"/>
    <property type="match status" value="1"/>
</dbReference>
<dbReference type="Gene3D" id="3.40.367.20">
    <property type="match status" value="2"/>
</dbReference>
<dbReference type="PRINTS" id="PR00475">
    <property type="entry name" value="HEXOKINASE"/>
</dbReference>
<dbReference type="AlphaFoldDB" id="A0A7T8QSA5"/>
<gene>
    <name evidence="16" type="ORF">FKW44_005780</name>
</gene>
<dbReference type="OrthoDB" id="419537at2759"/>
<evidence type="ECO:0000256" key="12">
    <source>
        <dbReference type="RuleBase" id="RU362007"/>
    </source>
</evidence>
<evidence type="ECO:0000256" key="9">
    <source>
        <dbReference type="ARBA" id="ARBA00044613"/>
    </source>
</evidence>
<evidence type="ECO:0000313" key="17">
    <source>
        <dbReference type="Proteomes" id="UP000595437"/>
    </source>
</evidence>
<evidence type="ECO:0000256" key="4">
    <source>
        <dbReference type="ARBA" id="ARBA00022679"/>
    </source>
</evidence>
<keyword evidence="8 12" id="KW-0324">Glycolysis</keyword>
<evidence type="ECO:0000259" key="15">
    <source>
        <dbReference type="Pfam" id="PF03727"/>
    </source>
</evidence>
<dbReference type="EC" id="2.7.1.-" evidence="12"/>
<protein>
    <recommendedName>
        <fullName evidence="12">Phosphotransferase</fullName>
        <ecNumber evidence="12">2.7.1.-</ecNumber>
    </recommendedName>
</protein>
<keyword evidence="5 12" id="KW-0547">Nucleotide-binding</keyword>
<proteinExistence type="inferred from homology"/>
<evidence type="ECO:0000256" key="2">
    <source>
        <dbReference type="ARBA" id="ARBA00005028"/>
    </source>
</evidence>